<dbReference type="EMBL" id="CP030032">
    <property type="protein sequence ID" value="AWV89285.1"/>
    <property type="molecule type" value="Genomic_DNA"/>
</dbReference>
<feature type="signal peptide" evidence="2">
    <location>
        <begin position="1"/>
        <end position="25"/>
    </location>
</feature>
<keyword evidence="2" id="KW-0732">Signal</keyword>
<dbReference type="RefSeq" id="WP_111333662.1">
    <property type="nucleotide sequence ID" value="NZ_CP030032.1"/>
</dbReference>
<keyword evidence="4" id="KW-1185">Reference proteome</keyword>
<evidence type="ECO:0000256" key="1">
    <source>
        <dbReference type="SAM" id="MobiDB-lite"/>
    </source>
</evidence>
<evidence type="ECO:0000256" key="2">
    <source>
        <dbReference type="SAM" id="SignalP"/>
    </source>
</evidence>
<protein>
    <submittedName>
        <fullName evidence="3">Uncharacterized protein</fullName>
    </submittedName>
</protein>
<organism evidence="3 4">
    <name type="scientific">Bradymonas sediminis</name>
    <dbReference type="NCBI Taxonomy" id="1548548"/>
    <lineage>
        <taxon>Bacteria</taxon>
        <taxon>Deltaproteobacteria</taxon>
        <taxon>Bradymonadales</taxon>
        <taxon>Bradymonadaceae</taxon>
        <taxon>Bradymonas</taxon>
    </lineage>
</organism>
<sequence length="186" mass="19737">MNFRSLFAFLSICLCALALSACSDAGGSLTGSLGNYYRLDFDQARARLYSSELALEYVAEDAQVPVRISLNLPEGAIKTGTYDLAEQGDITGQRGDSRIPRFISGTLDIQKFSAKEGADIEATFEATFQTGRDKSTLSGDISTQLEVIEQERGYAYDAGEEDAGDASGDAASDDAGEGADALEDAN</sequence>
<feature type="region of interest" description="Disordered" evidence="1">
    <location>
        <begin position="153"/>
        <end position="186"/>
    </location>
</feature>
<accession>A0A2Z4FKA6</accession>
<dbReference type="KEGG" id="bsed:DN745_08020"/>
<proteinExistence type="predicted"/>
<dbReference type="AlphaFoldDB" id="A0A2Z4FKA6"/>
<dbReference type="PROSITE" id="PS51257">
    <property type="entry name" value="PROKAR_LIPOPROTEIN"/>
    <property type="match status" value="1"/>
</dbReference>
<gene>
    <name evidence="3" type="ORF">DN745_08020</name>
</gene>
<feature type="chain" id="PRO_5043624269" evidence="2">
    <location>
        <begin position="26"/>
        <end position="186"/>
    </location>
</feature>
<dbReference type="Proteomes" id="UP000249799">
    <property type="component" value="Chromosome"/>
</dbReference>
<reference evidence="3 4" key="1">
    <citation type="submission" date="2018-06" db="EMBL/GenBank/DDBJ databases">
        <title>Lujinxingia sediminis gen. nov. sp. nov., a new facultative anaerobic member of the class Deltaproteobacteria, and proposal of Lujinxingaceae fam. nov.</title>
        <authorList>
            <person name="Guo L.-Y."/>
            <person name="Li C.-M."/>
            <person name="Wang S."/>
            <person name="Du Z.-J."/>
        </authorList>
    </citation>
    <scope>NUCLEOTIDE SEQUENCE [LARGE SCALE GENOMIC DNA]</scope>
    <source>
        <strain evidence="3 4">FA350</strain>
    </source>
</reference>
<name>A0A2Z4FKA6_9DELT</name>
<evidence type="ECO:0000313" key="4">
    <source>
        <dbReference type="Proteomes" id="UP000249799"/>
    </source>
</evidence>
<evidence type="ECO:0000313" key="3">
    <source>
        <dbReference type="EMBL" id="AWV89285.1"/>
    </source>
</evidence>
<feature type="compositionally biased region" description="Acidic residues" evidence="1">
    <location>
        <begin position="171"/>
        <end position="186"/>
    </location>
</feature>